<gene>
    <name evidence="1" type="ORF">PROFUN_13956</name>
</gene>
<evidence type="ECO:0000313" key="1">
    <source>
        <dbReference type="EMBL" id="PRP78154.1"/>
    </source>
</evidence>
<protein>
    <submittedName>
        <fullName evidence="1">Uncharacterized protein</fullName>
    </submittedName>
</protein>
<sequence>MSCAMASQSKVSPHEAEVSLIDPHLINSGKKPSYLDRIADSTREPPLSTIKETAGHMQLGPRLAYELRSQLNIPSTSRNTDLPNVGAFSRSANLSSLATQF</sequence>
<dbReference type="Proteomes" id="UP000241769">
    <property type="component" value="Unassembled WGS sequence"/>
</dbReference>
<dbReference type="AlphaFoldDB" id="A0A2P6N2H1"/>
<reference evidence="1 2" key="1">
    <citation type="journal article" date="2018" name="Genome Biol. Evol.">
        <title>Multiple Roots of Fruiting Body Formation in Amoebozoa.</title>
        <authorList>
            <person name="Hillmann F."/>
            <person name="Forbes G."/>
            <person name="Novohradska S."/>
            <person name="Ferling I."/>
            <person name="Riege K."/>
            <person name="Groth M."/>
            <person name="Westermann M."/>
            <person name="Marz M."/>
            <person name="Spaller T."/>
            <person name="Winckler T."/>
            <person name="Schaap P."/>
            <person name="Glockner G."/>
        </authorList>
    </citation>
    <scope>NUCLEOTIDE SEQUENCE [LARGE SCALE GENOMIC DNA]</scope>
    <source>
        <strain evidence="1 2">Jena</strain>
    </source>
</reference>
<evidence type="ECO:0000313" key="2">
    <source>
        <dbReference type="Proteomes" id="UP000241769"/>
    </source>
</evidence>
<dbReference type="InParanoid" id="A0A2P6N2H1"/>
<proteinExistence type="predicted"/>
<keyword evidence="2" id="KW-1185">Reference proteome</keyword>
<accession>A0A2P6N2H1</accession>
<comment type="caution">
    <text evidence="1">The sequence shown here is derived from an EMBL/GenBank/DDBJ whole genome shotgun (WGS) entry which is preliminary data.</text>
</comment>
<dbReference type="EMBL" id="MDYQ01000238">
    <property type="protein sequence ID" value="PRP78154.1"/>
    <property type="molecule type" value="Genomic_DNA"/>
</dbReference>
<name>A0A2P6N2H1_9EUKA</name>
<organism evidence="1 2">
    <name type="scientific">Planoprotostelium fungivorum</name>
    <dbReference type="NCBI Taxonomy" id="1890364"/>
    <lineage>
        <taxon>Eukaryota</taxon>
        <taxon>Amoebozoa</taxon>
        <taxon>Evosea</taxon>
        <taxon>Variosea</taxon>
        <taxon>Cavosteliida</taxon>
        <taxon>Cavosteliaceae</taxon>
        <taxon>Planoprotostelium</taxon>
    </lineage>
</organism>